<dbReference type="GO" id="GO:0032259">
    <property type="term" value="P:methylation"/>
    <property type="evidence" value="ECO:0007669"/>
    <property type="project" value="UniProtKB-KW"/>
</dbReference>
<feature type="domain" description="Methyltransferase type 11" evidence="1">
    <location>
        <begin position="48"/>
        <end position="132"/>
    </location>
</feature>
<dbReference type="PANTHER" id="PTHR43591:SF24">
    <property type="entry name" value="2-METHOXY-6-POLYPRENYL-1,4-BENZOQUINOL METHYLASE, MITOCHONDRIAL"/>
    <property type="match status" value="1"/>
</dbReference>
<accession>A0A0U3EB73</accession>
<dbReference type="KEGG" id="iis:EYM_03860"/>
<dbReference type="Pfam" id="PF08241">
    <property type="entry name" value="Methyltransf_11"/>
    <property type="match status" value="1"/>
</dbReference>
<keyword evidence="3" id="KW-1185">Reference proteome</keyword>
<sequence length="166" mass="19230">MKMDFNKAIENRIYYDAIARGYDELYGNEQRRKYQIGLKVLKPQRRVLDIGCGTGLLMEELEDVFYIGIDISLGMLERARERKTKLLADVIRADARSLPFRSNSFNTCYSFTVLQNLSSRETFYSEIRRTCRSTLVSSLKGIGLRCEQAIEVYPDLICVYDHSSNK</sequence>
<dbReference type="GO" id="GO:0008757">
    <property type="term" value="F:S-adenosylmethionine-dependent methyltransferase activity"/>
    <property type="evidence" value="ECO:0007669"/>
    <property type="project" value="InterPro"/>
</dbReference>
<dbReference type="OrthoDB" id="147504at2157"/>
<dbReference type="InterPro" id="IPR013216">
    <property type="entry name" value="Methyltransf_11"/>
</dbReference>
<dbReference type="InterPro" id="IPR029063">
    <property type="entry name" value="SAM-dependent_MTases_sf"/>
</dbReference>
<keyword evidence="2" id="KW-0489">Methyltransferase</keyword>
<organism evidence="2 3">
    <name type="scientific">Ignicoccus islandicus DSM 13165</name>
    <dbReference type="NCBI Taxonomy" id="940295"/>
    <lineage>
        <taxon>Archaea</taxon>
        <taxon>Thermoproteota</taxon>
        <taxon>Thermoprotei</taxon>
        <taxon>Desulfurococcales</taxon>
        <taxon>Desulfurococcaceae</taxon>
        <taxon>Ignicoccus</taxon>
    </lineage>
</organism>
<dbReference type="PANTHER" id="PTHR43591">
    <property type="entry name" value="METHYLTRANSFERASE"/>
    <property type="match status" value="1"/>
</dbReference>
<dbReference type="SUPFAM" id="SSF53335">
    <property type="entry name" value="S-adenosyl-L-methionine-dependent methyltransferases"/>
    <property type="match status" value="1"/>
</dbReference>
<evidence type="ECO:0000259" key="1">
    <source>
        <dbReference type="Pfam" id="PF08241"/>
    </source>
</evidence>
<name>A0A0U3EB73_9CREN</name>
<dbReference type="AlphaFoldDB" id="A0A0U3EB73"/>
<evidence type="ECO:0000313" key="2">
    <source>
        <dbReference type="EMBL" id="ALU11699.1"/>
    </source>
</evidence>
<protein>
    <submittedName>
        <fullName evidence="2">Type 11 methyltransferase</fullName>
    </submittedName>
</protein>
<keyword evidence="2" id="KW-0808">Transferase</keyword>
<proteinExistence type="predicted"/>
<dbReference type="RefSeq" id="WP_075049739.1">
    <property type="nucleotide sequence ID" value="NZ_CP006867.1"/>
</dbReference>
<dbReference type="GeneID" id="30680166"/>
<dbReference type="STRING" id="940295.EYM_03860"/>
<evidence type="ECO:0000313" key="3">
    <source>
        <dbReference type="Proteomes" id="UP000060778"/>
    </source>
</evidence>
<reference evidence="2 3" key="1">
    <citation type="submission" date="2013-11" db="EMBL/GenBank/DDBJ databases">
        <title>Comparative genomics of Ignicoccus.</title>
        <authorList>
            <person name="Podar M."/>
        </authorList>
    </citation>
    <scope>NUCLEOTIDE SEQUENCE [LARGE SCALE GENOMIC DNA]</scope>
    <source>
        <strain evidence="2 3">DSM 13165</strain>
    </source>
</reference>
<dbReference type="CDD" id="cd02440">
    <property type="entry name" value="AdoMet_MTases"/>
    <property type="match status" value="1"/>
</dbReference>
<gene>
    <name evidence="2" type="ORF">EYM_03860</name>
</gene>
<dbReference type="EMBL" id="CP006867">
    <property type="protein sequence ID" value="ALU11699.1"/>
    <property type="molecule type" value="Genomic_DNA"/>
</dbReference>
<dbReference type="Gene3D" id="3.40.50.150">
    <property type="entry name" value="Vaccinia Virus protein VP39"/>
    <property type="match status" value="1"/>
</dbReference>
<dbReference type="Proteomes" id="UP000060778">
    <property type="component" value="Chromosome"/>
</dbReference>